<dbReference type="PANTHER" id="PTHR31286">
    <property type="entry name" value="GLYCINE-RICH CELL WALL STRUCTURAL PROTEIN 1.8-LIKE"/>
    <property type="match status" value="1"/>
</dbReference>
<gene>
    <name evidence="4" type="ORF">SHERM_10533</name>
</gene>
<dbReference type="Pfam" id="PF14392">
    <property type="entry name" value="zf-CCHC_4"/>
    <property type="match status" value="1"/>
</dbReference>
<keyword evidence="5" id="KW-1185">Reference proteome</keyword>
<dbReference type="Proteomes" id="UP001153555">
    <property type="component" value="Unassembled WGS sequence"/>
</dbReference>
<dbReference type="AlphaFoldDB" id="A0A9N7R022"/>
<name>A0A9N7R022_STRHE</name>
<feature type="compositionally biased region" description="Low complexity" evidence="2">
    <location>
        <begin position="277"/>
        <end position="303"/>
    </location>
</feature>
<keyword evidence="1" id="KW-0479">Metal-binding</keyword>
<feature type="non-terminal residue" evidence="4">
    <location>
        <position position="891"/>
    </location>
</feature>
<dbReference type="PROSITE" id="PS50158">
    <property type="entry name" value="ZF_CCHC"/>
    <property type="match status" value="1"/>
</dbReference>
<dbReference type="GO" id="GO:0003676">
    <property type="term" value="F:nucleic acid binding"/>
    <property type="evidence" value="ECO:0007669"/>
    <property type="project" value="InterPro"/>
</dbReference>
<feature type="compositionally biased region" description="Polar residues" evidence="2">
    <location>
        <begin position="419"/>
        <end position="430"/>
    </location>
</feature>
<dbReference type="InterPro" id="IPR001878">
    <property type="entry name" value="Znf_CCHC"/>
</dbReference>
<dbReference type="OrthoDB" id="1001388at2759"/>
<comment type="caution">
    <text evidence="4">The sequence shown here is derived from an EMBL/GenBank/DDBJ whole genome shotgun (WGS) entry which is preliminary data.</text>
</comment>
<evidence type="ECO:0000256" key="2">
    <source>
        <dbReference type="SAM" id="MobiDB-lite"/>
    </source>
</evidence>
<evidence type="ECO:0000259" key="3">
    <source>
        <dbReference type="PROSITE" id="PS50158"/>
    </source>
</evidence>
<dbReference type="InterPro" id="IPR025558">
    <property type="entry name" value="DUF4283"/>
</dbReference>
<keyword evidence="1" id="KW-0863">Zinc-finger</keyword>
<dbReference type="InterPro" id="IPR025836">
    <property type="entry name" value="Zn_knuckle_CX2CX4HX4C"/>
</dbReference>
<reference evidence="4" key="1">
    <citation type="submission" date="2019-12" db="EMBL/GenBank/DDBJ databases">
        <authorList>
            <person name="Scholes J."/>
        </authorList>
    </citation>
    <scope>NUCLEOTIDE SEQUENCE</scope>
</reference>
<feature type="region of interest" description="Disordered" evidence="2">
    <location>
        <begin position="418"/>
        <end position="438"/>
    </location>
</feature>
<evidence type="ECO:0000313" key="5">
    <source>
        <dbReference type="Proteomes" id="UP001153555"/>
    </source>
</evidence>
<dbReference type="GO" id="GO:0008270">
    <property type="term" value="F:zinc ion binding"/>
    <property type="evidence" value="ECO:0007669"/>
    <property type="project" value="UniProtKB-KW"/>
</dbReference>
<dbReference type="PANTHER" id="PTHR31286:SF178">
    <property type="entry name" value="DUF4283 DOMAIN-CONTAINING PROTEIN"/>
    <property type="match status" value="1"/>
</dbReference>
<dbReference type="Pfam" id="PF14111">
    <property type="entry name" value="DUF4283"/>
    <property type="match status" value="1"/>
</dbReference>
<protein>
    <recommendedName>
        <fullName evidence="3">CCHC-type domain-containing protein</fullName>
    </recommendedName>
</protein>
<proteinExistence type="predicted"/>
<evidence type="ECO:0000313" key="4">
    <source>
        <dbReference type="EMBL" id="CAA0808171.1"/>
    </source>
</evidence>
<dbReference type="EMBL" id="CACSLK010002554">
    <property type="protein sequence ID" value="CAA0808171.1"/>
    <property type="molecule type" value="Genomic_DNA"/>
</dbReference>
<sequence>WIFCESLNLEKLRWIVMGESQDKGNEDDLANRLKGFSLSAAEALVTDIEQVDIRRSAEECQRSLFGKVIGDRRASWIGIKRTMNNIWKLQKPMDIKELEPNYFQFIFQNREDLEKVVSGTNWIYDNQYLILREWEQGLNSLHKGFNELLLWAQVTNLPLDWLSAEVGLKIGKAFPDVKNVLVQNISPHGGKMLKLLVSINLGEPLPRCTNIRLGDQIATMGFQYERLVSLCYYCGVIGHLDKSCKKRLEDIKNQALKEGQYGDWLKTEDIIPGTYASPSSSRQSPFTSQAPATANSNNPSSSTGQIPESPIPITAMKSLQETCPQDTVDSSSKVPELHPSTQLVLSDLATSNQQHSMEIVNSATPIQEKDKLMEIELTLPSISNITSQKITSMQKGNIVTRMSSWKRSATKEGRLQRQMILSPSPEQSSGSKRDRDDLNSLESVSRKLGFTDRHYIVDPRGQSGGLLLLWHQDVNIINVVSKDFYIAVNYSLNHEDQGWGVFVYMSTDKRTREAQWMILEEDRHSWGEVWFSIGDWNSICAKEEKKGGRPRKDRSFDGFNKFISNMEMEEIGMEGHQFTWGNNRDTEGYVEEKLDRAFASFEWLSSHPNAKVLNVIRTASDHSLLILNAGSQESRCKRRFAFDRRWISKEGFAEVVQKAWSIPQSGTPFFRLKEKVKQTRIALLIWSSKFKSQNQEKIAALSNKLEEIREAGRADNWEEWESVSKELKDAYTYEEKFWAQKARVQWLKEGDSNTKFFHAYSMSRRRQNAITRLITDANRVCSSRRDIENHITTYYSSLFSSEGSWGGDSMLHLIPQSISSSAFFSKNTSLTAQNQVCAIMAGIQLHSSTRYLGLPLGIGRSKSEVFSYVLDSVKAKLWSWKNKMISVAGKE</sequence>
<feature type="domain" description="CCHC-type" evidence="3">
    <location>
        <begin position="231"/>
        <end position="246"/>
    </location>
</feature>
<organism evidence="4 5">
    <name type="scientific">Striga hermonthica</name>
    <name type="common">Purple witchweed</name>
    <name type="synonym">Buchnera hermonthica</name>
    <dbReference type="NCBI Taxonomy" id="68872"/>
    <lineage>
        <taxon>Eukaryota</taxon>
        <taxon>Viridiplantae</taxon>
        <taxon>Streptophyta</taxon>
        <taxon>Embryophyta</taxon>
        <taxon>Tracheophyta</taxon>
        <taxon>Spermatophyta</taxon>
        <taxon>Magnoliopsida</taxon>
        <taxon>eudicotyledons</taxon>
        <taxon>Gunneridae</taxon>
        <taxon>Pentapetalae</taxon>
        <taxon>asterids</taxon>
        <taxon>lamiids</taxon>
        <taxon>Lamiales</taxon>
        <taxon>Orobanchaceae</taxon>
        <taxon>Buchnereae</taxon>
        <taxon>Striga</taxon>
    </lineage>
</organism>
<dbReference type="InterPro" id="IPR036691">
    <property type="entry name" value="Endo/exonu/phosph_ase_sf"/>
</dbReference>
<dbReference type="InterPro" id="IPR040256">
    <property type="entry name" value="At4g02000-like"/>
</dbReference>
<dbReference type="SUPFAM" id="SSF56219">
    <property type="entry name" value="DNase I-like"/>
    <property type="match status" value="1"/>
</dbReference>
<feature type="non-terminal residue" evidence="4">
    <location>
        <position position="1"/>
    </location>
</feature>
<evidence type="ECO:0000256" key="1">
    <source>
        <dbReference type="PROSITE-ProRule" id="PRU00047"/>
    </source>
</evidence>
<feature type="region of interest" description="Disordered" evidence="2">
    <location>
        <begin position="275"/>
        <end position="310"/>
    </location>
</feature>
<accession>A0A9N7R022</accession>
<dbReference type="Gene3D" id="3.60.10.10">
    <property type="entry name" value="Endonuclease/exonuclease/phosphatase"/>
    <property type="match status" value="1"/>
</dbReference>
<keyword evidence="1" id="KW-0862">Zinc</keyword>